<evidence type="ECO:0000313" key="13">
    <source>
        <dbReference type="Proteomes" id="UP000479043"/>
    </source>
</evidence>
<dbReference type="Proteomes" id="UP000479043">
    <property type="component" value="Unassembled WGS sequence"/>
</dbReference>
<feature type="transmembrane region" description="Helical" evidence="10">
    <location>
        <begin position="108"/>
        <end position="128"/>
    </location>
</feature>
<feature type="transmembrane region" description="Helical" evidence="10">
    <location>
        <begin position="283"/>
        <end position="304"/>
    </location>
</feature>
<evidence type="ECO:0000256" key="10">
    <source>
        <dbReference type="RuleBase" id="RU365088"/>
    </source>
</evidence>
<dbReference type="GO" id="GO:0005886">
    <property type="term" value="C:plasma membrane"/>
    <property type="evidence" value="ECO:0007669"/>
    <property type="project" value="UniProtKB-SubCell"/>
</dbReference>
<comment type="subcellular location">
    <subcellularLocation>
        <location evidence="10">Cell inner membrane</location>
        <topology evidence="10">Multi-pass membrane protein</topology>
    </subcellularLocation>
    <subcellularLocation>
        <location evidence="2">Cell membrane</location>
        <topology evidence="2">Multi-pass membrane protein</topology>
    </subcellularLocation>
</comment>
<comment type="similarity">
    <text evidence="4">Belongs to the major facilitator superfamily. TCR/Tet family.</text>
</comment>
<dbReference type="InterPro" id="IPR005829">
    <property type="entry name" value="Sugar_transporter_CS"/>
</dbReference>
<dbReference type="Pfam" id="PF07690">
    <property type="entry name" value="MFS_1"/>
    <property type="match status" value="1"/>
</dbReference>
<keyword evidence="6" id="KW-1003">Cell membrane</keyword>
<name>A0A6L8LTS3_9RHOB</name>
<feature type="transmembrane region" description="Helical" evidence="10">
    <location>
        <begin position="51"/>
        <end position="71"/>
    </location>
</feature>
<feature type="transmembrane region" description="Helical" evidence="10">
    <location>
        <begin position="217"/>
        <end position="241"/>
    </location>
</feature>
<dbReference type="EMBL" id="WWEN01000006">
    <property type="protein sequence ID" value="MYM56549.1"/>
    <property type="molecule type" value="Genomic_DNA"/>
</dbReference>
<evidence type="ECO:0000256" key="5">
    <source>
        <dbReference type="ARBA" id="ARBA00022448"/>
    </source>
</evidence>
<proteinExistence type="inferred from homology"/>
<keyword evidence="13" id="KW-1185">Reference proteome</keyword>
<dbReference type="PANTHER" id="PTHR43124">
    <property type="entry name" value="PURINE EFFLUX PUMP PBUE"/>
    <property type="match status" value="1"/>
</dbReference>
<dbReference type="GO" id="GO:1990961">
    <property type="term" value="P:xenobiotic detoxification by transmembrane export across the plasma membrane"/>
    <property type="evidence" value="ECO:0007669"/>
    <property type="project" value="InterPro"/>
</dbReference>
<evidence type="ECO:0000256" key="1">
    <source>
        <dbReference type="ARBA" id="ARBA00003279"/>
    </source>
</evidence>
<feature type="transmembrane region" description="Helical" evidence="10">
    <location>
        <begin position="140"/>
        <end position="162"/>
    </location>
</feature>
<keyword evidence="7 10" id="KW-0812">Transmembrane</keyword>
<dbReference type="AlphaFoldDB" id="A0A6L8LTS3"/>
<accession>A0A6L8LTS3</accession>
<evidence type="ECO:0000256" key="8">
    <source>
        <dbReference type="ARBA" id="ARBA00022989"/>
    </source>
</evidence>
<evidence type="ECO:0000259" key="11">
    <source>
        <dbReference type="PROSITE" id="PS50850"/>
    </source>
</evidence>
<protein>
    <recommendedName>
        <fullName evidence="10">Bcr/CflA family efflux transporter</fullName>
    </recommendedName>
</protein>
<comment type="function">
    <text evidence="1">Resistance to tetracycline by an active tetracycline efflux. This is an energy-dependent process that decreases the accumulation of the antibiotic in whole cells. This protein functions as a metal-tetracycline/H(+) antiporter.</text>
</comment>
<dbReference type="InterPro" id="IPR004812">
    <property type="entry name" value="Efflux_drug-R_Bcr/CmlA"/>
</dbReference>
<evidence type="ECO:0000256" key="7">
    <source>
        <dbReference type="ARBA" id="ARBA00022692"/>
    </source>
</evidence>
<feature type="transmembrane region" description="Helical" evidence="10">
    <location>
        <begin position="375"/>
        <end position="396"/>
    </location>
</feature>
<sequence length="404" mass="42986">MKSITSVRFLDRSTAPHISTLIFLAGMSALAMNIFLPSLPGMAEYFDADYSVMQLSVALYLAINGVLQIFVGPLSDKFGRRPVLLWGTGLFCLATLGCILSTSEFMFLVFRMLQAVIAVAIVLSRAVVRDMFPPEKAASMMGYVTMGMSLVPMLGPALGGYLESLFSWKASFVLLLACGVTLFCLIWLDLGETAPKNGNSVGQQFREYPELLVSQRFWGYCMASALNAGAFFAYLGGGPFVGTEVFNLSPEKVGLYFAMPGIGYFIGNFISGRFSARIGVNPMILRGTMITSGGLLLSLLLSLCGFHHPVLFYGSMVFVGIGNGMTIPNATSGMLSVRPHLAGTASGLGGTMMIGGGAALSALAGVLLTPGSTEVPLVGLMTATSLASILFIRMVVRRERLVGI</sequence>
<evidence type="ECO:0000256" key="6">
    <source>
        <dbReference type="ARBA" id="ARBA00022475"/>
    </source>
</evidence>
<comment type="caution">
    <text evidence="12">The sequence shown here is derived from an EMBL/GenBank/DDBJ whole genome shotgun (WGS) entry which is preliminary data.</text>
</comment>
<dbReference type="CDD" id="cd17320">
    <property type="entry name" value="MFS_MdfA_MDR_like"/>
    <property type="match status" value="1"/>
</dbReference>
<keyword evidence="8 10" id="KW-1133">Transmembrane helix</keyword>
<comment type="similarity">
    <text evidence="3 10">Belongs to the major facilitator superfamily. Bcr/CmlA family.</text>
</comment>
<dbReference type="InterPro" id="IPR036259">
    <property type="entry name" value="MFS_trans_sf"/>
</dbReference>
<feature type="transmembrane region" description="Helical" evidence="10">
    <location>
        <begin position="310"/>
        <end position="327"/>
    </location>
</feature>
<dbReference type="SUPFAM" id="SSF103473">
    <property type="entry name" value="MFS general substrate transporter"/>
    <property type="match status" value="1"/>
</dbReference>
<dbReference type="InterPro" id="IPR011701">
    <property type="entry name" value="MFS"/>
</dbReference>
<evidence type="ECO:0000256" key="4">
    <source>
        <dbReference type="ARBA" id="ARBA00007520"/>
    </source>
</evidence>
<evidence type="ECO:0000313" key="12">
    <source>
        <dbReference type="EMBL" id="MYM56549.1"/>
    </source>
</evidence>
<dbReference type="InterPro" id="IPR020846">
    <property type="entry name" value="MFS_dom"/>
</dbReference>
<gene>
    <name evidence="12" type="ORF">GR167_14620</name>
</gene>
<keyword evidence="10" id="KW-0997">Cell inner membrane</keyword>
<dbReference type="Gene3D" id="1.20.1720.10">
    <property type="entry name" value="Multidrug resistance protein D"/>
    <property type="match status" value="1"/>
</dbReference>
<feature type="transmembrane region" description="Helical" evidence="10">
    <location>
        <begin position="168"/>
        <end position="188"/>
    </location>
</feature>
<feature type="transmembrane region" description="Helical" evidence="10">
    <location>
        <begin position="253"/>
        <end position="271"/>
    </location>
</feature>
<evidence type="ECO:0000256" key="3">
    <source>
        <dbReference type="ARBA" id="ARBA00006236"/>
    </source>
</evidence>
<dbReference type="PRINTS" id="PR01035">
    <property type="entry name" value="TCRTETA"/>
</dbReference>
<dbReference type="InterPro" id="IPR050189">
    <property type="entry name" value="MFS_Efflux_Transporters"/>
</dbReference>
<dbReference type="GO" id="GO:0042910">
    <property type="term" value="F:xenobiotic transmembrane transporter activity"/>
    <property type="evidence" value="ECO:0007669"/>
    <property type="project" value="InterPro"/>
</dbReference>
<feature type="transmembrane region" description="Helical" evidence="10">
    <location>
        <begin position="21"/>
        <end position="39"/>
    </location>
</feature>
<dbReference type="RefSeq" id="WP_160974450.1">
    <property type="nucleotide sequence ID" value="NZ_WWEN01000006.1"/>
</dbReference>
<feature type="transmembrane region" description="Helical" evidence="10">
    <location>
        <begin position="83"/>
        <end position="102"/>
    </location>
</feature>
<dbReference type="InterPro" id="IPR001958">
    <property type="entry name" value="Tet-R_TetA/multi-R_MdtG-like"/>
</dbReference>
<feature type="transmembrane region" description="Helical" evidence="10">
    <location>
        <begin position="348"/>
        <end position="369"/>
    </location>
</feature>
<dbReference type="NCBIfam" id="TIGR00710">
    <property type="entry name" value="efflux_Bcr_CflA"/>
    <property type="match status" value="1"/>
</dbReference>
<keyword evidence="9 10" id="KW-0472">Membrane</keyword>
<dbReference type="PROSITE" id="PS50850">
    <property type="entry name" value="MFS"/>
    <property type="match status" value="1"/>
</dbReference>
<feature type="domain" description="Major facilitator superfamily (MFS) profile" evidence="11">
    <location>
        <begin position="14"/>
        <end position="400"/>
    </location>
</feature>
<dbReference type="PANTHER" id="PTHR43124:SF3">
    <property type="entry name" value="CHLORAMPHENICOL EFFLUX PUMP RV0191"/>
    <property type="match status" value="1"/>
</dbReference>
<keyword evidence="5 10" id="KW-0813">Transport</keyword>
<evidence type="ECO:0000256" key="2">
    <source>
        <dbReference type="ARBA" id="ARBA00004651"/>
    </source>
</evidence>
<evidence type="ECO:0000256" key="9">
    <source>
        <dbReference type="ARBA" id="ARBA00023136"/>
    </source>
</evidence>
<reference evidence="12 13" key="1">
    <citation type="submission" date="2020-01" db="EMBL/GenBank/DDBJ databases">
        <authorList>
            <person name="Chen S."/>
        </authorList>
    </citation>
    <scope>NUCLEOTIDE SEQUENCE [LARGE SCALE GENOMIC DNA]</scope>
    <source>
        <strain evidence="12 13">GS-10</strain>
    </source>
</reference>
<organism evidence="12 13">
    <name type="scientific">Thalassovita mangrovi</name>
    <dbReference type="NCBI Taxonomy" id="2692236"/>
    <lineage>
        <taxon>Bacteria</taxon>
        <taxon>Pseudomonadati</taxon>
        <taxon>Pseudomonadota</taxon>
        <taxon>Alphaproteobacteria</taxon>
        <taxon>Rhodobacterales</taxon>
        <taxon>Roseobacteraceae</taxon>
        <taxon>Thalassovita</taxon>
    </lineage>
</organism>
<dbReference type="PROSITE" id="PS00216">
    <property type="entry name" value="SUGAR_TRANSPORT_1"/>
    <property type="match status" value="1"/>
</dbReference>